<name>A0AA37WNT7_9GAMM</name>
<protein>
    <submittedName>
        <fullName evidence="2">Uncharacterized protein</fullName>
    </submittedName>
</protein>
<evidence type="ECO:0000256" key="1">
    <source>
        <dbReference type="SAM" id="MobiDB-lite"/>
    </source>
</evidence>
<dbReference type="AlphaFoldDB" id="A0AA37WNT7"/>
<accession>A0AA37WNT7</accession>
<evidence type="ECO:0000313" key="3">
    <source>
        <dbReference type="Proteomes" id="UP001156870"/>
    </source>
</evidence>
<dbReference type="Proteomes" id="UP001156870">
    <property type="component" value="Unassembled WGS sequence"/>
</dbReference>
<dbReference type="EMBL" id="BSPD01000027">
    <property type="protein sequence ID" value="GLS25237.1"/>
    <property type="molecule type" value="Genomic_DNA"/>
</dbReference>
<feature type="region of interest" description="Disordered" evidence="1">
    <location>
        <begin position="128"/>
        <end position="347"/>
    </location>
</feature>
<organism evidence="2 3">
    <name type="scientific">Marinibactrum halimedae</name>
    <dbReference type="NCBI Taxonomy" id="1444977"/>
    <lineage>
        <taxon>Bacteria</taxon>
        <taxon>Pseudomonadati</taxon>
        <taxon>Pseudomonadota</taxon>
        <taxon>Gammaproteobacteria</taxon>
        <taxon>Cellvibrionales</taxon>
        <taxon>Cellvibrionaceae</taxon>
        <taxon>Marinibactrum</taxon>
    </lineage>
</organism>
<reference evidence="2 3" key="1">
    <citation type="journal article" date="2014" name="Int. J. Syst. Evol. Microbiol.">
        <title>Complete genome sequence of Corynebacterium casei LMG S-19264T (=DSM 44701T), isolated from a smear-ripened cheese.</title>
        <authorList>
            <consortium name="US DOE Joint Genome Institute (JGI-PGF)"/>
            <person name="Walter F."/>
            <person name="Albersmeier A."/>
            <person name="Kalinowski J."/>
            <person name="Ruckert C."/>
        </authorList>
    </citation>
    <scope>NUCLEOTIDE SEQUENCE [LARGE SCALE GENOMIC DNA]</scope>
    <source>
        <strain evidence="2 3">NBRC 110095</strain>
    </source>
</reference>
<proteinExistence type="predicted"/>
<comment type="caution">
    <text evidence="2">The sequence shown here is derived from an EMBL/GenBank/DDBJ whole genome shotgun (WGS) entry which is preliminary data.</text>
</comment>
<dbReference type="RefSeq" id="WP_232594499.1">
    <property type="nucleotide sequence ID" value="NZ_BSPD01000027.1"/>
</dbReference>
<sequence length="374" mass="40300">MIVFTATHTVSGAVFVGNAREDLNQYWAELISLADGGAVGTFFNLLRETGAASFALDEFGFAENPAESRELIQEARDELGASVIKIPKGATTGAVRTRSVTAASEVKALLSGIFDEFAGGDDDFEALDASSNSSSKSTSNSTSNRNDSAESDRRGLNSSAASSASNKVAGVGFSKPSTLSGARQVSARSQSQNTAPEATGKASSAAKERRIKEAIAQQREERESAKRRAETQDAKMMRDVMLKIEKQRLNNKETAKSARLAEAKRLKQAESEAKKRAKKEEALSNPNIGPSSMEAPKKRVLSLSKKSKASPTNARQAETYLAQGEPEPPQPDTSAMSPKEVRRLRAQAQREEIRQLLALIHARKMMKVKPAANR</sequence>
<evidence type="ECO:0000313" key="2">
    <source>
        <dbReference type="EMBL" id="GLS25237.1"/>
    </source>
</evidence>
<keyword evidence="3" id="KW-1185">Reference proteome</keyword>
<feature type="compositionally biased region" description="Low complexity" evidence="1">
    <location>
        <begin position="130"/>
        <end position="146"/>
    </location>
</feature>
<feature type="compositionally biased region" description="Basic and acidic residues" evidence="1">
    <location>
        <begin position="206"/>
        <end position="282"/>
    </location>
</feature>
<gene>
    <name evidence="2" type="ORF">GCM10007877_09510</name>
</gene>
<feature type="compositionally biased region" description="Polar residues" evidence="1">
    <location>
        <begin position="175"/>
        <end position="196"/>
    </location>
</feature>